<gene>
    <name evidence="2" type="ORF">GM661_16725</name>
</gene>
<dbReference type="Proteomes" id="UP000665020">
    <property type="component" value="Chromosome"/>
</dbReference>
<feature type="transmembrane region" description="Helical" evidence="1">
    <location>
        <begin position="246"/>
        <end position="268"/>
    </location>
</feature>
<accession>A0A8A7KC90</accession>
<dbReference type="Pfam" id="PF07907">
    <property type="entry name" value="YibE_F"/>
    <property type="match status" value="1"/>
</dbReference>
<dbReference type="EMBL" id="CP046640">
    <property type="protein sequence ID" value="QTL99473.1"/>
    <property type="molecule type" value="Genomic_DNA"/>
</dbReference>
<evidence type="ECO:0000313" key="3">
    <source>
        <dbReference type="Proteomes" id="UP000665020"/>
    </source>
</evidence>
<keyword evidence="1" id="KW-0472">Membrane</keyword>
<evidence type="ECO:0000313" key="2">
    <source>
        <dbReference type="EMBL" id="QTL99473.1"/>
    </source>
</evidence>
<evidence type="ECO:0000256" key="1">
    <source>
        <dbReference type="SAM" id="Phobius"/>
    </source>
</evidence>
<reference evidence="2" key="1">
    <citation type="submission" date="2019-12" db="EMBL/GenBank/DDBJ databases">
        <authorList>
            <person name="zhang j."/>
            <person name="sun C.M."/>
        </authorList>
    </citation>
    <scope>NUCLEOTIDE SEQUENCE</scope>
    <source>
        <strain evidence="2">NS-1</strain>
    </source>
</reference>
<feature type="transmembrane region" description="Helical" evidence="1">
    <location>
        <begin position="170"/>
        <end position="189"/>
    </location>
</feature>
<dbReference type="InterPro" id="IPR012507">
    <property type="entry name" value="YibE_F"/>
</dbReference>
<dbReference type="PANTHER" id="PTHR41771:SF1">
    <property type="entry name" value="MEMBRANE PROTEIN"/>
    <property type="match status" value="1"/>
</dbReference>
<dbReference type="KEGG" id="ifn:GM661_16725"/>
<organism evidence="2 3">
    <name type="scientific">Iocasia fonsfrigidae</name>
    <dbReference type="NCBI Taxonomy" id="2682810"/>
    <lineage>
        <taxon>Bacteria</taxon>
        <taxon>Bacillati</taxon>
        <taxon>Bacillota</taxon>
        <taxon>Clostridia</taxon>
        <taxon>Halanaerobiales</taxon>
        <taxon>Halanaerobiaceae</taxon>
        <taxon>Iocasia</taxon>
    </lineage>
</organism>
<dbReference type="PANTHER" id="PTHR41771">
    <property type="entry name" value="MEMBRANE PROTEIN-RELATED"/>
    <property type="match status" value="1"/>
</dbReference>
<keyword evidence="1" id="KW-0812">Transmembrane</keyword>
<feature type="transmembrane region" description="Helical" evidence="1">
    <location>
        <begin position="295"/>
        <end position="319"/>
    </location>
</feature>
<feature type="transmembrane region" description="Helical" evidence="1">
    <location>
        <begin position="120"/>
        <end position="137"/>
    </location>
</feature>
<keyword evidence="3" id="KW-1185">Reference proteome</keyword>
<protein>
    <submittedName>
        <fullName evidence="2">YibE/F family protein</fullName>
    </submittedName>
</protein>
<feature type="transmembrane region" description="Helical" evidence="1">
    <location>
        <begin position="339"/>
        <end position="366"/>
    </location>
</feature>
<dbReference type="AlphaFoldDB" id="A0A8A7KC90"/>
<keyword evidence="1" id="KW-1133">Transmembrane helix</keyword>
<feature type="transmembrane region" description="Helical" evidence="1">
    <location>
        <begin position="196"/>
        <end position="216"/>
    </location>
</feature>
<dbReference type="RefSeq" id="WP_230867815.1">
    <property type="nucleotide sequence ID" value="NZ_CP046640.1"/>
</dbReference>
<name>A0A8A7KC90_9FIRM</name>
<sequence length="387" mass="42605">MRNIKLSLVFLLLFLAVIGLFLGEMKNSNIERQALIKAKVIETDDSDVIQSSIARIGMQELTVKILEDKHQGEQVVAYNTLQGKPSLDNYYNVGDTILVALQEQDNKLVNANAVDMYRNSWEIILFVLFVLLLIIYAKSIGIKAIFSFIASLYIIWKFLIPGLLAGYNPMLFSTLILLILSAIILFSIAGFTKKGLASFIGTVVGLMAASGIAVIFGNKMSLQGMTVPYAETLLFSGNIGLDMKHIFYAAIVIGASGAAMDIAMDISASMEEIKIKKPDIELWELVRSGFNVGRAVIGTMTTTLLLAYSGGYLTLMMLFLSQNTSYTRMLNYKVVAAELLRIVTGSIGLVLVAPITAIVAGWIYTVELRDIKVKKMISDFSKNYKVK</sequence>
<proteinExistence type="predicted"/>
<feature type="transmembrane region" description="Helical" evidence="1">
    <location>
        <begin position="144"/>
        <end position="164"/>
    </location>
</feature>